<evidence type="ECO:0000313" key="2">
    <source>
        <dbReference type="EMBL" id="MDR6943187.1"/>
    </source>
</evidence>
<comment type="caution">
    <text evidence="2">The sequence shown here is derived from an EMBL/GenBank/DDBJ whole genome shotgun (WGS) entry which is preliminary data.</text>
</comment>
<keyword evidence="3" id="KW-1185">Reference proteome</keyword>
<evidence type="ECO:0008006" key="4">
    <source>
        <dbReference type="Google" id="ProtNLM"/>
    </source>
</evidence>
<gene>
    <name evidence="2" type="ORF">J2W55_003040</name>
</gene>
<dbReference type="EMBL" id="JAVDUU010000003">
    <property type="protein sequence ID" value="MDR6943187.1"/>
    <property type="molecule type" value="Genomic_DNA"/>
</dbReference>
<accession>A0ABU1TCV7</accession>
<name>A0ABU1TCV7_9SPHI</name>
<dbReference type="RefSeq" id="WP_310097013.1">
    <property type="nucleotide sequence ID" value="NZ_JAVDUU010000003.1"/>
</dbReference>
<organism evidence="2 3">
    <name type="scientific">Mucilaginibacter pocheonensis</name>
    <dbReference type="NCBI Taxonomy" id="398050"/>
    <lineage>
        <taxon>Bacteria</taxon>
        <taxon>Pseudomonadati</taxon>
        <taxon>Bacteroidota</taxon>
        <taxon>Sphingobacteriia</taxon>
        <taxon>Sphingobacteriales</taxon>
        <taxon>Sphingobacteriaceae</taxon>
        <taxon>Mucilaginibacter</taxon>
    </lineage>
</organism>
<feature type="compositionally biased region" description="Polar residues" evidence="1">
    <location>
        <begin position="62"/>
        <end position="79"/>
    </location>
</feature>
<evidence type="ECO:0000313" key="3">
    <source>
        <dbReference type="Proteomes" id="UP001247620"/>
    </source>
</evidence>
<feature type="region of interest" description="Disordered" evidence="1">
    <location>
        <begin position="22"/>
        <end position="79"/>
    </location>
</feature>
<proteinExistence type="predicted"/>
<sequence>MKTLTRLAIEITLIISVTACDSNRNSNTKLHNSVDTTSSNKAGGPAIRDTATITQQRKDSLNGKSDTTANGNVKPSGRQ</sequence>
<evidence type="ECO:0000256" key="1">
    <source>
        <dbReference type="SAM" id="MobiDB-lite"/>
    </source>
</evidence>
<feature type="compositionally biased region" description="Polar residues" evidence="1">
    <location>
        <begin position="22"/>
        <end position="41"/>
    </location>
</feature>
<reference evidence="2 3" key="1">
    <citation type="submission" date="2023-07" db="EMBL/GenBank/DDBJ databases">
        <title>Sorghum-associated microbial communities from plants grown in Nebraska, USA.</title>
        <authorList>
            <person name="Schachtman D."/>
        </authorList>
    </citation>
    <scope>NUCLEOTIDE SEQUENCE [LARGE SCALE GENOMIC DNA]</scope>
    <source>
        <strain evidence="2 3">3262</strain>
    </source>
</reference>
<dbReference type="Proteomes" id="UP001247620">
    <property type="component" value="Unassembled WGS sequence"/>
</dbReference>
<protein>
    <recommendedName>
        <fullName evidence="4">Lipoprotein</fullName>
    </recommendedName>
</protein>